<sequence length="115" mass="13309">MALARMKCRRHNVHVLQNAPKDKLLVFNVKEGWEPHCTFLGVEVLSKPFPSRNVKGETAKDFMDKDPTLQLVKRELAVVFLFLLLLCGVSFNFARESSFSSWYQTLVSLPLRLWK</sequence>
<name>A0ABP0G685_CLALP</name>
<reference evidence="2 3" key="1">
    <citation type="submission" date="2024-02" db="EMBL/GenBank/DDBJ databases">
        <authorList>
            <person name="Daric V."/>
            <person name="Darras S."/>
        </authorList>
    </citation>
    <scope>NUCLEOTIDE SEQUENCE [LARGE SCALE GENOMIC DNA]</scope>
</reference>
<dbReference type="InterPro" id="IPR040632">
    <property type="entry name" value="Sulfotransfer_4"/>
</dbReference>
<evidence type="ECO:0000256" key="1">
    <source>
        <dbReference type="SAM" id="Phobius"/>
    </source>
</evidence>
<dbReference type="InterPro" id="IPR027417">
    <property type="entry name" value="P-loop_NTPase"/>
</dbReference>
<keyword evidence="1" id="KW-0472">Membrane</keyword>
<comment type="caution">
    <text evidence="2">The sequence shown here is derived from an EMBL/GenBank/DDBJ whole genome shotgun (WGS) entry which is preliminary data.</text>
</comment>
<dbReference type="Pfam" id="PF17784">
    <property type="entry name" value="Sulfotransfer_4"/>
    <property type="match status" value="1"/>
</dbReference>
<proteinExistence type="predicted"/>
<dbReference type="Proteomes" id="UP001642483">
    <property type="component" value="Unassembled WGS sequence"/>
</dbReference>
<dbReference type="PANTHER" id="PTHR36978">
    <property type="entry name" value="P-LOOP CONTAINING NUCLEOTIDE TRIPHOSPHATE HYDROLASE"/>
    <property type="match status" value="1"/>
</dbReference>
<keyword evidence="1" id="KW-1133">Transmembrane helix</keyword>
<evidence type="ECO:0000313" key="2">
    <source>
        <dbReference type="EMBL" id="CAK8686998.1"/>
    </source>
</evidence>
<organism evidence="2 3">
    <name type="scientific">Clavelina lepadiformis</name>
    <name type="common">Light-bulb sea squirt</name>
    <name type="synonym">Ascidia lepadiformis</name>
    <dbReference type="NCBI Taxonomy" id="159417"/>
    <lineage>
        <taxon>Eukaryota</taxon>
        <taxon>Metazoa</taxon>
        <taxon>Chordata</taxon>
        <taxon>Tunicata</taxon>
        <taxon>Ascidiacea</taxon>
        <taxon>Aplousobranchia</taxon>
        <taxon>Clavelinidae</taxon>
        <taxon>Clavelina</taxon>
    </lineage>
</organism>
<keyword evidence="3" id="KW-1185">Reference proteome</keyword>
<evidence type="ECO:0000313" key="3">
    <source>
        <dbReference type="Proteomes" id="UP001642483"/>
    </source>
</evidence>
<dbReference type="Gene3D" id="3.40.50.300">
    <property type="entry name" value="P-loop containing nucleotide triphosphate hydrolases"/>
    <property type="match status" value="1"/>
</dbReference>
<dbReference type="PANTHER" id="PTHR36978:SF4">
    <property type="entry name" value="P-LOOP CONTAINING NUCLEOSIDE TRIPHOSPHATE HYDROLASE PROTEIN"/>
    <property type="match status" value="1"/>
</dbReference>
<protein>
    <submittedName>
        <fullName evidence="2">Uncharacterized protein</fullName>
    </submittedName>
</protein>
<dbReference type="EMBL" id="CAWYQH010000103">
    <property type="protein sequence ID" value="CAK8686998.1"/>
    <property type="molecule type" value="Genomic_DNA"/>
</dbReference>
<keyword evidence="1" id="KW-0812">Transmembrane</keyword>
<gene>
    <name evidence="2" type="ORF">CVLEPA_LOCUS19031</name>
</gene>
<accession>A0ABP0G685</accession>
<feature type="transmembrane region" description="Helical" evidence="1">
    <location>
        <begin position="76"/>
        <end position="94"/>
    </location>
</feature>